<keyword evidence="4" id="KW-0732">Signal</keyword>
<evidence type="ECO:0000256" key="1">
    <source>
        <dbReference type="ARBA" id="ARBA00010515"/>
    </source>
</evidence>
<dbReference type="PANTHER" id="PTHR48081">
    <property type="entry name" value="AB HYDROLASE SUPERFAMILY PROTEIN C4A8.06C"/>
    <property type="match status" value="1"/>
</dbReference>
<comment type="similarity">
    <text evidence="1">Belongs to the 'GDXG' lipolytic enzyme family.</text>
</comment>
<comment type="caution">
    <text evidence="5">The sequence shown here is derived from an EMBL/GenBank/DDBJ whole genome shotgun (WGS) entry which is preliminary data.</text>
</comment>
<dbReference type="Gene3D" id="3.40.50.1820">
    <property type="entry name" value="alpha/beta hydrolase"/>
    <property type="match status" value="1"/>
</dbReference>
<feature type="signal peptide" evidence="4">
    <location>
        <begin position="1"/>
        <end position="19"/>
    </location>
</feature>
<dbReference type="SUPFAM" id="SSF53474">
    <property type="entry name" value="alpha/beta-Hydrolases"/>
    <property type="match status" value="1"/>
</dbReference>
<dbReference type="AlphaFoldDB" id="A0A8H5H5C8"/>
<dbReference type="GO" id="GO:0016787">
    <property type="term" value="F:hydrolase activity"/>
    <property type="evidence" value="ECO:0007669"/>
    <property type="project" value="UniProtKB-KW"/>
</dbReference>
<dbReference type="InterPro" id="IPR019436">
    <property type="entry name" value="Say1-like"/>
</dbReference>
<dbReference type="PANTHER" id="PTHR48081:SF31">
    <property type="entry name" value="STERYL ACETYL HYDROLASE MUG81-RELATED"/>
    <property type="match status" value="1"/>
</dbReference>
<dbReference type="InterPro" id="IPR033140">
    <property type="entry name" value="Lipase_GDXG_put_SER_AS"/>
</dbReference>
<dbReference type="OrthoDB" id="73875at2759"/>
<sequence>MMLLTFLFSLLLLSPIADARPRGRRRLNDWKKPCFKGECFYDLPDTGRRGYGSLKIWGSPNAISDITSAAGWTLIGCSPGALMQDIRLVCNSEADEARCNHLYRSLGATGKLVRLPENCGKSAFARVARAWVPKDQSLPADVARRIVRRSGVQPLVMALTLDTNFAAMDSAVTGPVSIAISGSTIPGMEGNLTVTPPTPTAGAEFNNFDESITTKLPPLDISQDFPIFSQSLSCPGPPAFDAALRADANVNAHADISLGLAAVGTLVPPELTEFAAFVGLDAQLQATLSLLGNVAGRADTGQITLYQIGLPGLDFPGLLTVGPTFKILGQATADVDVGVDMKVDLSYTVSGAKIIFPPIPDTTSTGFFNPVTAPLKLSVSGDITSTTTAVAHIIPRIDLGVTALGGIAKASVFINLDAHASVRLDLNATGKAGGSIETRTGEITGDASAGVNGCVTAGVGLDSNVGADATFFGLFDATTSVSLFEKDWELFQVIKPSFSALAGCNVPSLNAQPCRMVSTHTTQDALENATFFEKAGLVAIVVFRLPFVLGWTLLTSPFHLVNRRKSWKRVLADKTFYHVSRHANINQLKWATGGTREMYEAWMKGQKLPMVVDELGENARLLWIGPSRTDRVILYFHGGAYFLPMADYVADFWKYVMDDLKGREQESGVAILQYSLLPATFPTQLKQAVLAVQHLLSTGIQLQDIQIAGDSAGGNLALMLFSHILHPVPDVPRLTLSAPFRGVYLMSPWVSLTGETGSMITNDGHDVIGIDSLKYWGRVVLQGLTDAQRRYLEALHAPDDWFKELKTVVERVLVTAGDAECLRDEIVSFAENICKHHDGARFVLQKYGVHNDPFSDFLTREKKKGELTPLILEWFAEGSISSLGQL</sequence>
<dbReference type="Pfam" id="PF10340">
    <property type="entry name" value="Say1_Mug180"/>
    <property type="match status" value="1"/>
</dbReference>
<dbReference type="Proteomes" id="UP000565441">
    <property type="component" value="Unassembled WGS sequence"/>
</dbReference>
<gene>
    <name evidence="5" type="ORF">D9615_007807</name>
</gene>
<reference evidence="5 6" key="1">
    <citation type="journal article" date="2020" name="ISME J.">
        <title>Uncovering the hidden diversity of litter-decomposition mechanisms in mushroom-forming fungi.</title>
        <authorList>
            <person name="Floudas D."/>
            <person name="Bentzer J."/>
            <person name="Ahren D."/>
            <person name="Johansson T."/>
            <person name="Persson P."/>
            <person name="Tunlid A."/>
        </authorList>
    </citation>
    <scope>NUCLEOTIDE SEQUENCE [LARGE SCALE GENOMIC DNA]</scope>
    <source>
        <strain evidence="5 6">CBS 661.87</strain>
    </source>
</reference>
<dbReference type="EMBL" id="JAACJP010000027">
    <property type="protein sequence ID" value="KAF5376725.1"/>
    <property type="molecule type" value="Genomic_DNA"/>
</dbReference>
<feature type="active site" evidence="3">
    <location>
        <position position="711"/>
    </location>
</feature>
<evidence type="ECO:0000313" key="5">
    <source>
        <dbReference type="EMBL" id="KAF5376725.1"/>
    </source>
</evidence>
<evidence type="ECO:0008006" key="7">
    <source>
        <dbReference type="Google" id="ProtNLM"/>
    </source>
</evidence>
<name>A0A8H5H5C8_9AGAR</name>
<evidence type="ECO:0000256" key="2">
    <source>
        <dbReference type="ARBA" id="ARBA00022801"/>
    </source>
</evidence>
<keyword evidence="2" id="KW-0378">Hydrolase</keyword>
<organism evidence="5 6">
    <name type="scientific">Tricholomella constricta</name>
    <dbReference type="NCBI Taxonomy" id="117010"/>
    <lineage>
        <taxon>Eukaryota</taxon>
        <taxon>Fungi</taxon>
        <taxon>Dikarya</taxon>
        <taxon>Basidiomycota</taxon>
        <taxon>Agaricomycotina</taxon>
        <taxon>Agaricomycetes</taxon>
        <taxon>Agaricomycetidae</taxon>
        <taxon>Agaricales</taxon>
        <taxon>Tricholomatineae</taxon>
        <taxon>Lyophyllaceae</taxon>
        <taxon>Tricholomella</taxon>
    </lineage>
</organism>
<accession>A0A8H5H5C8</accession>
<dbReference type="PROSITE" id="PS01174">
    <property type="entry name" value="LIPASE_GDXG_SER"/>
    <property type="match status" value="1"/>
</dbReference>
<evidence type="ECO:0000313" key="6">
    <source>
        <dbReference type="Proteomes" id="UP000565441"/>
    </source>
</evidence>
<proteinExistence type="inferred from homology"/>
<protein>
    <recommendedName>
        <fullName evidence="7">Alpha/beta hydrolase fold-3 domain-containing protein</fullName>
    </recommendedName>
</protein>
<evidence type="ECO:0000256" key="4">
    <source>
        <dbReference type="SAM" id="SignalP"/>
    </source>
</evidence>
<feature type="chain" id="PRO_5034107703" description="Alpha/beta hydrolase fold-3 domain-containing protein" evidence="4">
    <location>
        <begin position="20"/>
        <end position="886"/>
    </location>
</feature>
<dbReference type="InterPro" id="IPR050300">
    <property type="entry name" value="GDXG_lipolytic_enzyme"/>
</dbReference>
<dbReference type="InterPro" id="IPR029058">
    <property type="entry name" value="AB_hydrolase_fold"/>
</dbReference>
<evidence type="ECO:0000256" key="3">
    <source>
        <dbReference type="PROSITE-ProRule" id="PRU10038"/>
    </source>
</evidence>
<keyword evidence="6" id="KW-1185">Reference proteome</keyword>